<feature type="region of interest" description="Disordered" evidence="1">
    <location>
        <begin position="21"/>
        <end position="79"/>
    </location>
</feature>
<evidence type="ECO:0000256" key="2">
    <source>
        <dbReference type="SAM" id="SignalP"/>
    </source>
</evidence>
<reference evidence="3 4" key="1">
    <citation type="submission" date="2018-12" db="EMBL/GenBank/DDBJ databases">
        <title>The Draft Genome Sequence of the Soil Bacterium Pedobacter tournemirensis R1.</title>
        <authorList>
            <person name="He J."/>
        </authorList>
    </citation>
    <scope>NUCLEOTIDE SEQUENCE [LARGE SCALE GENOMIC DNA]</scope>
    <source>
        <strain evidence="3 4">R1</strain>
    </source>
</reference>
<accession>A0A4Q0M743</accession>
<dbReference type="PROSITE" id="PS51257">
    <property type="entry name" value="PROKAR_LIPOPROTEIN"/>
    <property type="match status" value="1"/>
</dbReference>
<feature type="chain" id="PRO_5020972206" description="Lipoprotein" evidence="2">
    <location>
        <begin position="19"/>
        <end position="79"/>
    </location>
</feature>
<feature type="signal peptide" evidence="2">
    <location>
        <begin position="1"/>
        <end position="18"/>
    </location>
</feature>
<dbReference type="RefSeq" id="WP_128770142.1">
    <property type="nucleotide sequence ID" value="NZ_RXOC01000009.1"/>
</dbReference>
<organism evidence="3 4">
    <name type="scientific">Arcticibacter tournemirensis</name>
    <dbReference type="NCBI Taxonomy" id="699437"/>
    <lineage>
        <taxon>Bacteria</taxon>
        <taxon>Pseudomonadati</taxon>
        <taxon>Bacteroidota</taxon>
        <taxon>Sphingobacteriia</taxon>
        <taxon>Sphingobacteriales</taxon>
        <taxon>Sphingobacteriaceae</taxon>
        <taxon>Arcticibacter</taxon>
    </lineage>
</organism>
<keyword evidence="2" id="KW-0732">Signal</keyword>
<comment type="caution">
    <text evidence="3">The sequence shown here is derived from an EMBL/GenBank/DDBJ whole genome shotgun (WGS) entry which is preliminary data.</text>
</comment>
<dbReference type="Proteomes" id="UP000290848">
    <property type="component" value="Unassembled WGS sequence"/>
</dbReference>
<evidence type="ECO:0000256" key="1">
    <source>
        <dbReference type="SAM" id="MobiDB-lite"/>
    </source>
</evidence>
<proteinExistence type="predicted"/>
<dbReference type="AlphaFoldDB" id="A0A4Q0M743"/>
<feature type="compositionally biased region" description="Low complexity" evidence="1">
    <location>
        <begin position="37"/>
        <end position="53"/>
    </location>
</feature>
<sequence>MIIRKFVYVLALSSIVLACGQSNNRDKGSGDTSESIDGLLPDTTDTATTGLADSSHLDENNDQRGTRIHAGPDSANRKQ</sequence>
<evidence type="ECO:0000313" key="4">
    <source>
        <dbReference type="Proteomes" id="UP000290848"/>
    </source>
</evidence>
<evidence type="ECO:0000313" key="3">
    <source>
        <dbReference type="EMBL" id="RXF68900.1"/>
    </source>
</evidence>
<name>A0A4Q0M743_9SPHI</name>
<gene>
    <name evidence="3" type="ORF">EKH83_14355</name>
</gene>
<dbReference type="EMBL" id="RXOC01000009">
    <property type="protein sequence ID" value="RXF68900.1"/>
    <property type="molecule type" value="Genomic_DNA"/>
</dbReference>
<protein>
    <recommendedName>
        <fullName evidence="5">Lipoprotein</fullName>
    </recommendedName>
</protein>
<feature type="compositionally biased region" description="Basic and acidic residues" evidence="1">
    <location>
        <begin position="55"/>
        <end position="65"/>
    </location>
</feature>
<evidence type="ECO:0008006" key="5">
    <source>
        <dbReference type="Google" id="ProtNLM"/>
    </source>
</evidence>